<reference evidence="1" key="1">
    <citation type="submission" date="2017-11" db="EMBL/GenBank/DDBJ databases">
        <authorList>
            <person name="Parrilla Taylor D.P."/>
            <person name="Vibanco-Perez N."/>
            <person name="Duran-Avelar Md.J."/>
            <person name="Gomez-Gil B."/>
            <person name="Llera-Herrera R."/>
            <person name="Vazquez-Juarez R."/>
        </authorList>
    </citation>
    <scope>NUCLEOTIDE SEQUENCE</scope>
    <source>
        <strain evidence="1">ACF2</strain>
    </source>
</reference>
<reference evidence="1" key="2">
    <citation type="journal article" name="FEMS Microbiol. Lett.">
        <title>Molecular variability and genetic structure of white spot syndrome virus strains from northwest Mexico based on the analysis of genomes.</title>
        <authorList>
            <person name="Parrilla-Taylor D.P."/>
            <person name="Vibanco-Perez N."/>
            <person name="Duran-Avelar M.J."/>
            <person name="Gomez-Gil B."/>
            <person name="Llera-Herrera R."/>
            <person name="Vazquez-Juarez R."/>
        </authorList>
    </citation>
    <scope>NUCLEOTIDE SEQUENCE</scope>
    <source>
        <strain evidence="1">ACF2</strain>
    </source>
</reference>
<gene>
    <name evidence="1" type="primary">501</name>
</gene>
<protein>
    <submittedName>
        <fullName evidence="1">Wsv500</fullName>
    </submittedName>
</protein>
<dbReference type="EMBL" id="MG432475">
    <property type="protein sequence ID" value="AWQ61034.1"/>
    <property type="molecule type" value="Genomic_DNA"/>
</dbReference>
<evidence type="ECO:0000313" key="1">
    <source>
        <dbReference type="EMBL" id="AWQ61034.1"/>
    </source>
</evidence>
<proteinExistence type="predicted"/>
<organismHost>
    <name type="scientific">Crustacea</name>
    <name type="common">crustaceans</name>
    <dbReference type="NCBI Taxonomy" id="6657"/>
</organismHost>
<sequence>MIVFVEGSPTGSPLTGKTSWVDNMRTAGKGKQSFLNFMYTNYRDYLPIFPWTIQEHLRASDYQERPRLVDGMFGSSLNFFTGMWRHDTEQFPESKIGLREYLEMYGEEFKACVAEWVKYKPVFHVMVYREEDVKKMEPIIQELNDAHNWFIDVLKEERALFVKIEVIPRNVYKGNICSSCFSTSKNYVYRVGKCTNSIVHCDMKCKFIAEKII</sequence>
<accession>A0A2U9G833</accession>
<organism evidence="1">
    <name type="scientific">White spot syndrome virus</name>
    <name type="common">WSSV</name>
    <name type="synonym">White spot bacilliform virus</name>
    <dbReference type="NCBI Taxonomy" id="92652"/>
    <lineage>
        <taxon>Viruses</taxon>
        <taxon>Viruses incertae sedis</taxon>
        <taxon>Naldaviricetes</taxon>
        <taxon>Nimaviridae</taxon>
        <taxon>Whispovirus</taxon>
        <taxon>White spot syndrome virus</taxon>
    </lineage>
</organism>
<name>A0A2U9G833_WSSV</name>